<sequence>MCNIAILQQCCCKLLCCMDSNAKSAASGSTSLHVAASNGYLEIVKSLMKHGAIYNIKNKEGKIPLDLSKNQSVIDLLQLVEELFEDAKKGNIEIISKLKAVNADEFVAAMYARNDQRNTLLQVTISNKHMNITGEILKMLKMSNQNL</sequence>
<dbReference type="PANTHER" id="PTHR24126">
    <property type="entry name" value="ANKYRIN REPEAT, PH AND SEC7 DOMAIN CONTAINING PROTEIN SECG-RELATED"/>
    <property type="match status" value="1"/>
</dbReference>
<organism evidence="4 5">
    <name type="scientific">Ooceraea biroi</name>
    <name type="common">Clonal raider ant</name>
    <name type="synonym">Cerapachys biroi</name>
    <dbReference type="NCBI Taxonomy" id="2015173"/>
    <lineage>
        <taxon>Eukaryota</taxon>
        <taxon>Metazoa</taxon>
        <taxon>Ecdysozoa</taxon>
        <taxon>Arthropoda</taxon>
        <taxon>Hexapoda</taxon>
        <taxon>Insecta</taxon>
        <taxon>Pterygota</taxon>
        <taxon>Neoptera</taxon>
        <taxon>Endopterygota</taxon>
        <taxon>Hymenoptera</taxon>
        <taxon>Apocrita</taxon>
        <taxon>Aculeata</taxon>
        <taxon>Formicoidea</taxon>
        <taxon>Formicidae</taxon>
        <taxon>Dorylinae</taxon>
        <taxon>Ooceraea</taxon>
    </lineage>
</organism>
<proteinExistence type="predicted"/>
<dbReference type="PROSITE" id="PS50297">
    <property type="entry name" value="ANK_REP_REGION"/>
    <property type="match status" value="1"/>
</dbReference>
<dbReference type="SUPFAM" id="SSF48403">
    <property type="entry name" value="Ankyrin repeat"/>
    <property type="match status" value="1"/>
</dbReference>
<dbReference type="Proteomes" id="UP000279307">
    <property type="component" value="Chromosome 9"/>
</dbReference>
<evidence type="ECO:0000313" key="5">
    <source>
        <dbReference type="Proteomes" id="UP000279307"/>
    </source>
</evidence>
<protein>
    <submittedName>
        <fullName evidence="4">Uncharacterized protein</fullName>
    </submittedName>
</protein>
<dbReference type="InterPro" id="IPR002110">
    <property type="entry name" value="Ankyrin_rpt"/>
</dbReference>
<evidence type="ECO:0000256" key="1">
    <source>
        <dbReference type="ARBA" id="ARBA00022737"/>
    </source>
</evidence>
<comment type="caution">
    <text evidence="4">The sequence shown here is derived from an EMBL/GenBank/DDBJ whole genome shotgun (WGS) entry which is preliminary data.</text>
</comment>
<keyword evidence="1" id="KW-0677">Repeat</keyword>
<accession>A0A3L8DEF6</accession>
<evidence type="ECO:0000313" key="4">
    <source>
        <dbReference type="EMBL" id="RLU18784.1"/>
    </source>
</evidence>
<keyword evidence="2 3" id="KW-0040">ANK repeat</keyword>
<dbReference type="EMBL" id="QOIP01000009">
    <property type="protein sequence ID" value="RLU18784.1"/>
    <property type="molecule type" value="Genomic_DNA"/>
</dbReference>
<name>A0A3L8DEF6_OOCBI</name>
<dbReference type="Gene3D" id="1.25.40.20">
    <property type="entry name" value="Ankyrin repeat-containing domain"/>
    <property type="match status" value="1"/>
</dbReference>
<dbReference type="Pfam" id="PF13857">
    <property type="entry name" value="Ank_5"/>
    <property type="match status" value="1"/>
</dbReference>
<dbReference type="InterPro" id="IPR036770">
    <property type="entry name" value="Ankyrin_rpt-contain_sf"/>
</dbReference>
<dbReference type="PROSITE" id="PS50088">
    <property type="entry name" value="ANK_REPEAT"/>
    <property type="match status" value="1"/>
</dbReference>
<reference evidence="4 5" key="1">
    <citation type="journal article" date="2018" name="Genome Res.">
        <title>The genomic architecture and molecular evolution of ant odorant receptors.</title>
        <authorList>
            <person name="McKenzie S.K."/>
            <person name="Kronauer D.J.C."/>
        </authorList>
    </citation>
    <scope>NUCLEOTIDE SEQUENCE [LARGE SCALE GENOMIC DNA]</scope>
    <source>
        <strain evidence="4">Clonal line C1</strain>
    </source>
</reference>
<dbReference type="AlphaFoldDB" id="A0A3L8DEF6"/>
<feature type="repeat" description="ANK" evidence="3">
    <location>
        <begin position="27"/>
        <end position="59"/>
    </location>
</feature>
<evidence type="ECO:0000256" key="2">
    <source>
        <dbReference type="ARBA" id="ARBA00023043"/>
    </source>
</evidence>
<dbReference type="SMART" id="SM00248">
    <property type="entry name" value="ANK"/>
    <property type="match status" value="2"/>
</dbReference>
<gene>
    <name evidence="4" type="ORF">DMN91_009141</name>
</gene>
<evidence type="ECO:0000256" key="3">
    <source>
        <dbReference type="PROSITE-ProRule" id="PRU00023"/>
    </source>
</evidence>